<gene>
    <name evidence="2" type="ORF">MAM1_0204d07948</name>
</gene>
<protein>
    <recommendedName>
        <fullName evidence="4">Mitochondrial ATPase inhibitor</fullName>
    </recommendedName>
</protein>
<feature type="coiled-coil region" evidence="1">
    <location>
        <begin position="54"/>
        <end position="81"/>
    </location>
</feature>
<dbReference type="AlphaFoldDB" id="A0A0C9MCS8"/>
<accession>A0A0C9MCS8</accession>
<dbReference type="Proteomes" id="UP000053815">
    <property type="component" value="Unassembled WGS sequence"/>
</dbReference>
<organism evidence="2">
    <name type="scientific">Mucor ambiguus</name>
    <dbReference type="NCBI Taxonomy" id="91626"/>
    <lineage>
        <taxon>Eukaryota</taxon>
        <taxon>Fungi</taxon>
        <taxon>Fungi incertae sedis</taxon>
        <taxon>Mucoromycota</taxon>
        <taxon>Mucoromycotina</taxon>
        <taxon>Mucoromycetes</taxon>
        <taxon>Mucorales</taxon>
        <taxon>Mucorineae</taxon>
        <taxon>Mucoraceae</taxon>
        <taxon>Mucor</taxon>
    </lineage>
</organism>
<evidence type="ECO:0008006" key="4">
    <source>
        <dbReference type="Google" id="ProtNLM"/>
    </source>
</evidence>
<evidence type="ECO:0000313" key="2">
    <source>
        <dbReference type="EMBL" id="GAN08436.1"/>
    </source>
</evidence>
<proteinExistence type="predicted"/>
<keyword evidence="3" id="KW-1185">Reference proteome</keyword>
<sequence length="90" mass="10369">MLKNAISRNFVYQSSKVRQFYTNLPKSNEGGKVFNNREKAAEGVWARQTNEQELEELYGRLLEQQKTLQDTQNKLSELRDGLTSNSKGSK</sequence>
<name>A0A0C9MCS8_9FUNG</name>
<reference evidence="2" key="1">
    <citation type="submission" date="2014-09" db="EMBL/GenBank/DDBJ databases">
        <title>Draft genome sequence of an oleaginous Mucoromycotina fungus Mucor ambiguus NBRC6742.</title>
        <authorList>
            <person name="Takeda I."/>
            <person name="Yamane N."/>
            <person name="Morita T."/>
            <person name="Tamano K."/>
            <person name="Machida M."/>
            <person name="Baker S."/>
            <person name="Koike H."/>
        </authorList>
    </citation>
    <scope>NUCLEOTIDE SEQUENCE</scope>
    <source>
        <strain evidence="2">NBRC 6742</strain>
    </source>
</reference>
<dbReference type="EMBL" id="DF836493">
    <property type="protein sequence ID" value="GAN08436.1"/>
    <property type="molecule type" value="Genomic_DNA"/>
</dbReference>
<evidence type="ECO:0000313" key="3">
    <source>
        <dbReference type="Proteomes" id="UP000053815"/>
    </source>
</evidence>
<dbReference type="OrthoDB" id="2271803at2759"/>
<evidence type="ECO:0000256" key="1">
    <source>
        <dbReference type="SAM" id="Coils"/>
    </source>
</evidence>
<keyword evidence="1" id="KW-0175">Coiled coil</keyword>